<accession>A0A5B9DEK9</accession>
<dbReference type="Pfam" id="PF13240">
    <property type="entry name" value="Zn_Ribbon_1"/>
    <property type="match status" value="1"/>
</dbReference>
<name>A0A5B9DEK9_9ARCH</name>
<keyword evidence="1" id="KW-0812">Transmembrane</keyword>
<dbReference type="EMBL" id="CP042905">
    <property type="protein sequence ID" value="QEE17749.1"/>
    <property type="molecule type" value="Genomic_DNA"/>
</dbReference>
<reference evidence="3" key="1">
    <citation type="journal article" date="2020" name="Nature">
        <title>Isolation of an archaeon at the prokaryote-eukaryote interface.</title>
        <authorList>
            <person name="Imachi H."/>
            <person name="Nobu M.K."/>
            <person name="Nakahara N."/>
            <person name="Morono Y."/>
            <person name="Ogawara M."/>
            <person name="Takaki Y."/>
            <person name="Takano Y."/>
            <person name="Uematsu K."/>
            <person name="Ikuta T."/>
            <person name="Ito M."/>
            <person name="Matsui Y."/>
            <person name="Miyazaki M."/>
            <person name="Murata K."/>
            <person name="Saito Y."/>
            <person name="Sakai S."/>
            <person name="Song C."/>
            <person name="Tasumi E."/>
            <person name="Yamanaka Y."/>
            <person name="Yamaguchi T."/>
            <person name="Kamagata Y."/>
            <person name="Tamaki H."/>
            <person name="Takai K."/>
        </authorList>
    </citation>
    <scope>NUCLEOTIDE SEQUENCE [LARGE SCALE GENOMIC DNA]</scope>
    <source>
        <strain evidence="3">MK-D1</strain>
    </source>
</reference>
<feature type="transmembrane region" description="Helical" evidence="1">
    <location>
        <begin position="262"/>
        <end position="286"/>
    </location>
</feature>
<dbReference type="AlphaFoldDB" id="A0A5B9DEK9"/>
<proteinExistence type="predicted"/>
<organism evidence="3">
    <name type="scientific">Promethearchaeum syntrophicum</name>
    <dbReference type="NCBI Taxonomy" id="2594042"/>
    <lineage>
        <taxon>Archaea</taxon>
        <taxon>Promethearchaeati</taxon>
        <taxon>Promethearchaeota</taxon>
        <taxon>Promethearchaeia</taxon>
        <taxon>Promethearchaeales</taxon>
        <taxon>Promethearchaeaceae</taxon>
        <taxon>Promethearchaeum</taxon>
    </lineage>
</organism>
<gene>
    <name evidence="3" type="ORF">DSAG12_03587</name>
</gene>
<sequence length="357" mass="40321">MLFSMVMLSNSLNFEPVYLNSPPLKSASGDYDFSKTDLTLDPLSYYYVGMNLDASAKIKIHFETATENQGVKFFICDQENLDLWIGGNSASVYNLKEDMHSVWDSFIAPSTEKWYILIYNDGIFSSVKVDLYIDDGDNIPYMLITDHTTAENYQLLESSEFLAISFDSLLKGTSITVEFETYFSTDGIDFFICSAEELANFRNDNTFASFEYKFNLHTGSINSFKVPKKGDWVVVFYARDQADTISFCYSIDLEDPTIFEQFWYIFVILGVVAVGGGTTIVVAIVYNKRKKMDGKPVVSGTLTDIPKDSTIAHESPEDTQIVGEPQKFLFCVKCGHKNADSDRFCKNCGREINESLD</sequence>
<dbReference type="InterPro" id="IPR026870">
    <property type="entry name" value="Zinc_ribbon_dom"/>
</dbReference>
<feature type="domain" description="Zinc-ribbon" evidence="2">
    <location>
        <begin position="330"/>
        <end position="351"/>
    </location>
</feature>
<keyword evidence="1" id="KW-1133">Transmembrane helix</keyword>
<keyword evidence="1" id="KW-0472">Membrane</keyword>
<protein>
    <recommendedName>
        <fullName evidence="2">Zinc-ribbon domain-containing protein</fullName>
    </recommendedName>
</protein>
<evidence type="ECO:0000259" key="2">
    <source>
        <dbReference type="Pfam" id="PF13240"/>
    </source>
</evidence>
<evidence type="ECO:0000313" key="3">
    <source>
        <dbReference type="EMBL" id="QEE17749.1"/>
    </source>
</evidence>
<evidence type="ECO:0000256" key="1">
    <source>
        <dbReference type="SAM" id="Phobius"/>
    </source>
</evidence>